<dbReference type="PIRSF" id="PIRSF030140">
    <property type="entry name" value="UCP030140"/>
    <property type="match status" value="1"/>
</dbReference>
<dbReference type="InterPro" id="IPR014871">
    <property type="entry name" value="dUTPase/dCTP_pyrophosphatase"/>
</dbReference>
<reference evidence="1 2" key="1">
    <citation type="submission" date="2016-03" db="EMBL/GenBank/DDBJ databases">
        <title>Genome sequence of Mycoplasma gallinarum strain Mgn_IPT.</title>
        <authorList>
            <person name="Yacoub E."/>
            <person name="Sirand-Pugnet P."/>
            <person name="Barre A."/>
            <person name="Maurier F."/>
            <person name="Blanchard A."/>
            <person name="Ben Abdelmoumen B.M."/>
        </authorList>
    </citation>
    <scope>NUCLEOTIDE SEQUENCE [LARGE SCALE GENOMIC DNA]</scope>
    <source>
        <strain evidence="1 2">Mgn_IPT</strain>
    </source>
</reference>
<dbReference type="STRING" id="29557.MGALLINA_04080"/>
<dbReference type="CDD" id="cd11527">
    <property type="entry name" value="NTP-PPase_dUTPase"/>
    <property type="match status" value="1"/>
</dbReference>
<sequence>MNLKNIYEMQKELDKKIGERTDLNLPKPKKSKKAQVLALLVETAEFANEVQSFKYWKANKQINENKILEEFADVLHFLGSLGYQYKVDSDIEPLVASEDVNDQLSVLFSSITNAMHNLNKYVIAEIIALALGTVKILGYSNEEILKWYEIKNKINHERILNKY</sequence>
<accession>A0A168RCG2</accession>
<dbReference type="AlphaFoldDB" id="A0A168RCG2"/>
<proteinExistence type="predicted"/>
<dbReference type="OrthoDB" id="5506143at2"/>
<dbReference type="EMBL" id="LVLH01000035">
    <property type="protein sequence ID" value="OAB48837.1"/>
    <property type="molecule type" value="Genomic_DNA"/>
</dbReference>
<evidence type="ECO:0000313" key="2">
    <source>
        <dbReference type="Proteomes" id="UP000076983"/>
    </source>
</evidence>
<dbReference type="Proteomes" id="UP000076983">
    <property type="component" value="Unassembled WGS sequence"/>
</dbReference>
<dbReference type="RefSeq" id="WP_027333012.1">
    <property type="nucleotide sequence ID" value="NZ_LVLH01000035.1"/>
</dbReference>
<dbReference type="Gene3D" id="1.10.4010.10">
    <property type="entry name" value="Type II deoxyuridine triphosphatase"/>
    <property type="match status" value="1"/>
</dbReference>
<dbReference type="InterPro" id="IPR016947">
    <property type="entry name" value="UCP030140"/>
</dbReference>
<organism evidence="1 2">
    <name type="scientific">Mycoplasmopsis gallinarum</name>
    <dbReference type="NCBI Taxonomy" id="29557"/>
    <lineage>
        <taxon>Bacteria</taxon>
        <taxon>Bacillati</taxon>
        <taxon>Mycoplasmatota</taxon>
        <taxon>Mycoplasmoidales</taxon>
        <taxon>Metamycoplasmataceae</taxon>
        <taxon>Mycoplasmopsis</taxon>
    </lineage>
</organism>
<name>A0A168RCG2_9BACT</name>
<dbReference type="SUPFAM" id="SSF101386">
    <property type="entry name" value="all-alpha NTP pyrophosphatases"/>
    <property type="match status" value="1"/>
</dbReference>
<evidence type="ECO:0000313" key="1">
    <source>
        <dbReference type="EMBL" id="OAB48837.1"/>
    </source>
</evidence>
<dbReference type="PATRIC" id="fig|29557.3.peg.400"/>
<keyword evidence="2" id="KW-1185">Reference proteome</keyword>
<comment type="caution">
    <text evidence="1">The sequence shown here is derived from an EMBL/GenBank/DDBJ whole genome shotgun (WGS) entry which is preliminary data.</text>
</comment>
<dbReference type="Pfam" id="PF08761">
    <property type="entry name" value="dUTPase_2"/>
    <property type="match status" value="1"/>
</dbReference>
<protein>
    <submittedName>
        <fullName evidence="1">Dimeric dUTPase</fullName>
    </submittedName>
</protein>
<gene>
    <name evidence="1" type="ORF">MGALLINA_04080</name>
</gene>